<name>A0A1F5XCX6_9BACT</name>
<proteinExistence type="predicted"/>
<dbReference type="Pfam" id="PF22091">
    <property type="entry name" value="DUF6941"/>
    <property type="match status" value="1"/>
</dbReference>
<dbReference type="EMBL" id="MFIH01000012">
    <property type="protein sequence ID" value="OGF85699.1"/>
    <property type="molecule type" value="Genomic_DNA"/>
</dbReference>
<dbReference type="AlphaFoldDB" id="A0A1F5XCX6"/>
<dbReference type="Proteomes" id="UP000178405">
    <property type="component" value="Unassembled WGS sequence"/>
</dbReference>
<dbReference type="InterPro" id="IPR054221">
    <property type="entry name" value="DUF6941"/>
</dbReference>
<protein>
    <submittedName>
        <fullName evidence="1">Uncharacterized protein</fullName>
    </submittedName>
</protein>
<organism evidence="1 2">
    <name type="scientific">Candidatus Giovannonibacteria bacterium RIFCSPLOWO2_02_44_8</name>
    <dbReference type="NCBI Taxonomy" id="1798355"/>
    <lineage>
        <taxon>Bacteria</taxon>
        <taxon>Candidatus Giovannoniibacteriota</taxon>
    </lineage>
</organism>
<evidence type="ECO:0000313" key="2">
    <source>
        <dbReference type="Proteomes" id="UP000178405"/>
    </source>
</evidence>
<evidence type="ECO:0000313" key="1">
    <source>
        <dbReference type="EMBL" id="OGF85699.1"/>
    </source>
</evidence>
<accession>A0A1F5XCX6</accession>
<gene>
    <name evidence="1" type="ORF">A2Z63_01000</name>
</gene>
<reference evidence="1 2" key="1">
    <citation type="journal article" date="2016" name="Nat. Commun.">
        <title>Thousands of microbial genomes shed light on interconnected biogeochemical processes in an aquifer system.</title>
        <authorList>
            <person name="Anantharaman K."/>
            <person name="Brown C.T."/>
            <person name="Hug L.A."/>
            <person name="Sharon I."/>
            <person name="Castelle C.J."/>
            <person name="Probst A.J."/>
            <person name="Thomas B.C."/>
            <person name="Singh A."/>
            <person name="Wilkins M.J."/>
            <person name="Karaoz U."/>
            <person name="Brodie E.L."/>
            <person name="Williams K.H."/>
            <person name="Hubbard S.S."/>
            <person name="Banfield J.F."/>
        </authorList>
    </citation>
    <scope>NUCLEOTIDE SEQUENCE [LARGE SCALE GENOMIC DNA]</scope>
</reference>
<sequence>MNDLKLDFAIICDNAFLDANGKLNINGVFDTIKSTGFPAAHKNMSIVIKMKMPEGLYNEIVKIKRNGSDIVSTPETKIKKDKSGTHQFIHHFINTIFPEAGDYAVEIHINGNLIETSKLILEKIL</sequence>
<comment type="caution">
    <text evidence="1">The sequence shown here is derived from an EMBL/GenBank/DDBJ whole genome shotgun (WGS) entry which is preliminary data.</text>
</comment>